<name>A0ACB7YXB4_9ERIC</name>
<sequence>MTGVVCLVDISQVHPRPFSDRFFSCNHNSNPFLRSSSSSSKLNRRSTPIITRLNQHVTNSSTTTSSEIRVCVNRTCKRQGSMETLKTLSGIAPPHVSVNSCGCLGRCGAGPNLVVLPQSAFFAHCGTPARAAHVMFDLCGGDLDSWSNSLAALGLRNRAEDLLANGSSNEADVLLSQAINLKPLGGVHVLYKARSSTRLAMGNMAGALEDAKEALTIAPKYPEAYICQGDALMAIEQFDAAETSYAMALELDPSIRRSKSFKARIAKLQEKLIAANLP</sequence>
<organism evidence="1 2">
    <name type="scientific">Vaccinium darrowii</name>
    <dbReference type="NCBI Taxonomy" id="229202"/>
    <lineage>
        <taxon>Eukaryota</taxon>
        <taxon>Viridiplantae</taxon>
        <taxon>Streptophyta</taxon>
        <taxon>Embryophyta</taxon>
        <taxon>Tracheophyta</taxon>
        <taxon>Spermatophyta</taxon>
        <taxon>Magnoliopsida</taxon>
        <taxon>eudicotyledons</taxon>
        <taxon>Gunneridae</taxon>
        <taxon>Pentapetalae</taxon>
        <taxon>asterids</taxon>
        <taxon>Ericales</taxon>
        <taxon>Ericaceae</taxon>
        <taxon>Vaccinioideae</taxon>
        <taxon>Vaccinieae</taxon>
        <taxon>Vaccinium</taxon>
    </lineage>
</organism>
<reference evidence="1 2" key="1">
    <citation type="journal article" date="2021" name="Hortic Res">
        <title>High-quality reference genome and annotation aids understanding of berry development for evergreen blueberry (Vaccinium darrowii).</title>
        <authorList>
            <person name="Yu J."/>
            <person name="Hulse-Kemp A.M."/>
            <person name="Babiker E."/>
            <person name="Staton M."/>
        </authorList>
    </citation>
    <scope>NUCLEOTIDE SEQUENCE [LARGE SCALE GENOMIC DNA]</scope>
    <source>
        <strain evidence="2">cv. NJ 8807/NJ 8810</strain>
        <tissue evidence="1">Young leaf</tissue>
    </source>
</reference>
<evidence type="ECO:0000313" key="2">
    <source>
        <dbReference type="Proteomes" id="UP000828048"/>
    </source>
</evidence>
<evidence type="ECO:0000313" key="1">
    <source>
        <dbReference type="EMBL" id="KAH7857494.1"/>
    </source>
</evidence>
<accession>A0ACB7YXB4</accession>
<keyword evidence="2" id="KW-1185">Reference proteome</keyword>
<dbReference type="Proteomes" id="UP000828048">
    <property type="component" value="Chromosome 3"/>
</dbReference>
<protein>
    <submittedName>
        <fullName evidence="1">Uncharacterized protein</fullName>
    </submittedName>
</protein>
<proteinExistence type="predicted"/>
<dbReference type="EMBL" id="CM037153">
    <property type="protein sequence ID" value="KAH7857494.1"/>
    <property type="molecule type" value="Genomic_DNA"/>
</dbReference>
<gene>
    <name evidence="1" type="ORF">Vadar_013360</name>
</gene>
<comment type="caution">
    <text evidence="1">The sequence shown here is derived from an EMBL/GenBank/DDBJ whole genome shotgun (WGS) entry which is preliminary data.</text>
</comment>